<dbReference type="Proteomes" id="UP000664203">
    <property type="component" value="Unassembled WGS sequence"/>
</dbReference>
<evidence type="ECO:0000256" key="2">
    <source>
        <dbReference type="ARBA" id="ARBA00022692"/>
    </source>
</evidence>
<dbReference type="GO" id="GO:0005886">
    <property type="term" value="C:plasma membrane"/>
    <property type="evidence" value="ECO:0007669"/>
    <property type="project" value="TreeGrafter"/>
</dbReference>
<evidence type="ECO:0000313" key="7">
    <source>
        <dbReference type="EMBL" id="CAF9905516.1"/>
    </source>
</evidence>
<feature type="transmembrane region" description="Helical" evidence="5">
    <location>
        <begin position="333"/>
        <end position="359"/>
    </location>
</feature>
<dbReference type="PANTHER" id="PTHR23502:SF29">
    <property type="entry name" value="TRANSPORTER, PUTATIVE (AFU_ORTHOLOGUE AFUA_6G06680)-RELATED"/>
    <property type="match status" value="1"/>
</dbReference>
<feature type="transmembrane region" description="Helical" evidence="5">
    <location>
        <begin position="446"/>
        <end position="472"/>
    </location>
</feature>
<evidence type="ECO:0000256" key="4">
    <source>
        <dbReference type="ARBA" id="ARBA00023136"/>
    </source>
</evidence>
<feature type="transmembrane region" description="Helical" evidence="5">
    <location>
        <begin position="414"/>
        <end position="434"/>
    </location>
</feature>
<feature type="transmembrane region" description="Helical" evidence="5">
    <location>
        <begin position="102"/>
        <end position="119"/>
    </location>
</feature>
<dbReference type="SUPFAM" id="SSF103473">
    <property type="entry name" value="MFS general substrate transporter"/>
    <property type="match status" value="1"/>
</dbReference>
<dbReference type="InterPro" id="IPR036259">
    <property type="entry name" value="MFS_trans_sf"/>
</dbReference>
<feature type="transmembrane region" description="Helical" evidence="5">
    <location>
        <begin position="512"/>
        <end position="534"/>
    </location>
</feature>
<feature type="transmembrane region" description="Helical" evidence="5">
    <location>
        <begin position="371"/>
        <end position="393"/>
    </location>
</feature>
<keyword evidence="2 5" id="KW-0812">Transmembrane</keyword>
<keyword evidence="3 5" id="KW-1133">Transmembrane helix</keyword>
<dbReference type="OrthoDB" id="2585655at2759"/>
<evidence type="ECO:0000256" key="3">
    <source>
        <dbReference type="ARBA" id="ARBA00022989"/>
    </source>
</evidence>
<protein>
    <recommendedName>
        <fullName evidence="6">Major facilitator superfamily (MFS) profile domain-containing protein</fullName>
    </recommendedName>
</protein>
<dbReference type="Pfam" id="PF07690">
    <property type="entry name" value="MFS_1"/>
    <property type="match status" value="1"/>
</dbReference>
<reference evidence="7" key="1">
    <citation type="submission" date="2021-03" db="EMBL/GenBank/DDBJ databases">
        <authorList>
            <person name="Tagirdzhanova G."/>
        </authorList>
    </citation>
    <scope>NUCLEOTIDE SEQUENCE</scope>
</reference>
<dbReference type="InterPro" id="IPR020846">
    <property type="entry name" value="MFS_dom"/>
</dbReference>
<evidence type="ECO:0000256" key="5">
    <source>
        <dbReference type="SAM" id="Phobius"/>
    </source>
</evidence>
<dbReference type="GO" id="GO:0022857">
    <property type="term" value="F:transmembrane transporter activity"/>
    <property type="evidence" value="ECO:0007669"/>
    <property type="project" value="InterPro"/>
</dbReference>
<dbReference type="PROSITE" id="PS50850">
    <property type="entry name" value="MFS"/>
    <property type="match status" value="1"/>
</dbReference>
<feature type="transmembrane region" description="Helical" evidence="5">
    <location>
        <begin position="126"/>
        <end position="146"/>
    </location>
</feature>
<evidence type="ECO:0000256" key="1">
    <source>
        <dbReference type="ARBA" id="ARBA00004141"/>
    </source>
</evidence>
<dbReference type="AlphaFoldDB" id="A0A8H3EE84"/>
<feature type="transmembrane region" description="Helical" evidence="5">
    <location>
        <begin position="60"/>
        <end position="82"/>
    </location>
</feature>
<feature type="transmembrane region" description="Helical" evidence="5">
    <location>
        <begin position="484"/>
        <end position="506"/>
    </location>
</feature>
<keyword evidence="8" id="KW-1185">Reference proteome</keyword>
<name>A0A8H3EE84_9LECA</name>
<feature type="transmembrane region" description="Helical" evidence="5">
    <location>
        <begin position="218"/>
        <end position="236"/>
    </location>
</feature>
<proteinExistence type="predicted"/>
<dbReference type="Gene3D" id="1.20.1250.20">
    <property type="entry name" value="MFS general substrate transporter like domains"/>
    <property type="match status" value="1"/>
</dbReference>
<dbReference type="EMBL" id="CAJPDR010000012">
    <property type="protein sequence ID" value="CAF9905516.1"/>
    <property type="molecule type" value="Genomic_DNA"/>
</dbReference>
<comment type="caution">
    <text evidence="7">The sequence shown here is derived from an EMBL/GenBank/DDBJ whole genome shotgun (WGS) entry which is preliminary data.</text>
</comment>
<organism evidence="7 8">
    <name type="scientific">Alectoria fallacina</name>
    <dbReference type="NCBI Taxonomy" id="1903189"/>
    <lineage>
        <taxon>Eukaryota</taxon>
        <taxon>Fungi</taxon>
        <taxon>Dikarya</taxon>
        <taxon>Ascomycota</taxon>
        <taxon>Pezizomycotina</taxon>
        <taxon>Lecanoromycetes</taxon>
        <taxon>OSLEUM clade</taxon>
        <taxon>Lecanoromycetidae</taxon>
        <taxon>Lecanorales</taxon>
        <taxon>Lecanorineae</taxon>
        <taxon>Parmeliaceae</taxon>
        <taxon>Alectoria</taxon>
    </lineage>
</organism>
<evidence type="ECO:0000259" key="6">
    <source>
        <dbReference type="PROSITE" id="PS50850"/>
    </source>
</evidence>
<gene>
    <name evidence="7" type="ORF">ALECFALPRED_001004</name>
</gene>
<evidence type="ECO:0000313" key="8">
    <source>
        <dbReference type="Proteomes" id="UP000664203"/>
    </source>
</evidence>
<keyword evidence="4 5" id="KW-0472">Membrane</keyword>
<dbReference type="InterPro" id="IPR011701">
    <property type="entry name" value="MFS"/>
</dbReference>
<feature type="transmembrane region" description="Helical" evidence="5">
    <location>
        <begin position="187"/>
        <end position="206"/>
    </location>
</feature>
<sequence length="560" mass="61526">MGLGIVEPRRQGTQVPATALLLQDDLTGTTGKEKDEIVLVPRPSNTPRDPLNWPLWKKDLCLFAICLSITLGGIQSAILETVNGVLLLDFQTSITKVENLSSYPPLACAISCIFASVLARMIGKRPVYLISTTIFLISTVWCALTKMDYGSFFTARFISGLGLGAYEAIVLSTVGDLYFVHQRGKRIAFLNVMSLGPVNLSPIISGYVADKYGWRTNFWIMTAFTAVALLLIFFAAPETSYNRPAIYETDLTSGDNLPITEERLAADAIATAKEPGSDISSGPADKEITSVEMHKDQSPRSYWQELLPIRGLETRDNPIVLLARFFACGLYPAVIWSFLVGGTYVAWFIALTVVVAQIFSPPPISYTPAQLGHLNAFPAVGAVVAFGVMGALADSTAKYAARRNNGIYEPEFRLYLISFGLFIGVPGLALFGWYASTAAPGHTINWVVMSFIYGMVIFTTVTQQTNTFAYLLDAHRDISVETAVFSVMLRNFFSFGAGKFLPIWLIKSGPASTFYAIAGIQAALVLTTVPLYFYGKVIREFYHRHNPFRFLHVEAGHRLA</sequence>
<accession>A0A8H3EE84</accession>
<dbReference type="PANTHER" id="PTHR23502">
    <property type="entry name" value="MAJOR FACILITATOR SUPERFAMILY"/>
    <property type="match status" value="1"/>
</dbReference>
<feature type="transmembrane region" description="Helical" evidence="5">
    <location>
        <begin position="158"/>
        <end position="180"/>
    </location>
</feature>
<comment type="subcellular location">
    <subcellularLocation>
        <location evidence="1">Membrane</location>
        <topology evidence="1">Multi-pass membrane protein</topology>
    </subcellularLocation>
</comment>
<feature type="domain" description="Major facilitator superfamily (MFS) profile" evidence="6">
    <location>
        <begin position="61"/>
        <end position="560"/>
    </location>
</feature>